<reference evidence="1 2" key="1">
    <citation type="submission" date="2020-04" db="EMBL/GenBank/DDBJ databases">
        <title>Achromobacter ruhlandii genome sequencing and assembly.</title>
        <authorList>
            <person name="Martins R.C.R."/>
            <person name="Perdigao-Neto L.V."/>
            <person name="Levin A.S.S."/>
            <person name="Costa S.F."/>
        </authorList>
    </citation>
    <scope>NUCLEOTIDE SEQUENCE [LARGE SCALE GENOMIC DNA]</scope>
    <source>
        <strain evidence="1 2">9035ralo</strain>
    </source>
</reference>
<protein>
    <submittedName>
        <fullName evidence="1">Uncharacterized protein</fullName>
    </submittedName>
</protein>
<evidence type="ECO:0000313" key="2">
    <source>
        <dbReference type="Proteomes" id="UP000542405"/>
    </source>
</evidence>
<dbReference type="EMBL" id="JABBZE010000302">
    <property type="protein sequence ID" value="NMU92110.1"/>
    <property type="molecule type" value="Genomic_DNA"/>
</dbReference>
<accession>A0A848NMI5</accession>
<name>A0A848NMI5_9BURK</name>
<sequence>MTSWGAGAGAAAGKAGGGGRRVLERLLASDAASAAPRYRQARLPVAYCWIFDKTDNAPCAEVF</sequence>
<gene>
    <name evidence="1" type="ORF">HGQ98_20915</name>
</gene>
<feature type="non-terminal residue" evidence="1">
    <location>
        <position position="63"/>
    </location>
</feature>
<dbReference type="Proteomes" id="UP000542405">
    <property type="component" value="Unassembled WGS sequence"/>
</dbReference>
<comment type="caution">
    <text evidence="1">The sequence shown here is derived from an EMBL/GenBank/DDBJ whole genome shotgun (WGS) entry which is preliminary data.</text>
</comment>
<proteinExistence type="predicted"/>
<evidence type="ECO:0000313" key="1">
    <source>
        <dbReference type="EMBL" id="NMU92110.1"/>
    </source>
</evidence>
<organism evidence="1 2">
    <name type="scientific">Achromobacter ruhlandii</name>
    <dbReference type="NCBI Taxonomy" id="72557"/>
    <lineage>
        <taxon>Bacteria</taxon>
        <taxon>Pseudomonadati</taxon>
        <taxon>Pseudomonadota</taxon>
        <taxon>Betaproteobacteria</taxon>
        <taxon>Burkholderiales</taxon>
        <taxon>Alcaligenaceae</taxon>
        <taxon>Achromobacter</taxon>
    </lineage>
</organism>
<dbReference type="AlphaFoldDB" id="A0A848NMI5"/>